<evidence type="ECO:0000313" key="3">
    <source>
        <dbReference type="RefSeq" id="XP_047013548.1"/>
    </source>
</evidence>
<dbReference type="AlphaFoldDB" id="A0A979F051"/>
<name>A0A979F051_ICTPU</name>
<keyword evidence="1" id="KW-0175">Coiled coil</keyword>
<reference evidence="2" key="1">
    <citation type="journal article" date="2016" name="Nat. Commun.">
        <title>The channel catfish genome sequence provides insights into the evolution of scale formation in teleosts.</title>
        <authorList>
            <person name="Liu Z."/>
            <person name="Liu S."/>
            <person name="Yao J."/>
            <person name="Bao L."/>
            <person name="Zhang J."/>
            <person name="Li Y."/>
            <person name="Jiang C."/>
            <person name="Sun L."/>
            <person name="Wang R."/>
            <person name="Zhang Y."/>
            <person name="Zhou T."/>
            <person name="Zeng Q."/>
            <person name="Fu Q."/>
            <person name="Gao S."/>
            <person name="Li N."/>
            <person name="Koren S."/>
            <person name="Jiang Y."/>
            <person name="Zimin A."/>
            <person name="Xu P."/>
            <person name="Phillippy A.M."/>
            <person name="Geng X."/>
            <person name="Song L."/>
            <person name="Sun F."/>
            <person name="Li C."/>
            <person name="Wang X."/>
            <person name="Chen A."/>
            <person name="Jin Y."/>
            <person name="Yuan Z."/>
            <person name="Yang Y."/>
            <person name="Tan S."/>
            <person name="Peatman E."/>
            <person name="Lu J."/>
            <person name="Qin Z."/>
            <person name="Dunham R."/>
            <person name="Li Z."/>
            <person name="Sonstegard T."/>
            <person name="Feng J."/>
            <person name="Danzmann R.G."/>
            <person name="Schroeder S."/>
            <person name="Scheffler B."/>
            <person name="Duke M.V."/>
            <person name="Ballard L."/>
            <person name="Kucuktas H."/>
            <person name="Kaltenboeck L."/>
            <person name="Liu H."/>
            <person name="Armbruster J."/>
            <person name="Xie Y."/>
            <person name="Kirby M.L."/>
            <person name="Tian Y."/>
            <person name="Flanagan M.E."/>
            <person name="Mu W."/>
            <person name="Waldbieser G.C."/>
        </authorList>
    </citation>
    <scope>NUCLEOTIDE SEQUENCE [LARGE SCALE GENOMIC DNA]</scope>
    <source>
        <strain evidence="2">SDA103</strain>
    </source>
</reference>
<dbReference type="PANTHER" id="PTHR12697:SF20">
    <property type="entry name" value="HEAT REPEAT-CONTAINING PROTEIN 4"/>
    <property type="match status" value="1"/>
</dbReference>
<dbReference type="InterPro" id="IPR016024">
    <property type="entry name" value="ARM-type_fold"/>
</dbReference>
<gene>
    <name evidence="3" type="primary">heatr4</name>
</gene>
<dbReference type="GO" id="GO:0016491">
    <property type="term" value="F:oxidoreductase activity"/>
    <property type="evidence" value="ECO:0007669"/>
    <property type="project" value="TreeGrafter"/>
</dbReference>
<organism evidence="2 3">
    <name type="scientific">Ictalurus punctatus</name>
    <name type="common">Channel catfish</name>
    <name type="synonym">Silurus punctatus</name>
    <dbReference type="NCBI Taxonomy" id="7998"/>
    <lineage>
        <taxon>Eukaryota</taxon>
        <taxon>Metazoa</taxon>
        <taxon>Chordata</taxon>
        <taxon>Craniata</taxon>
        <taxon>Vertebrata</taxon>
        <taxon>Euteleostomi</taxon>
        <taxon>Actinopterygii</taxon>
        <taxon>Neopterygii</taxon>
        <taxon>Teleostei</taxon>
        <taxon>Ostariophysi</taxon>
        <taxon>Siluriformes</taxon>
        <taxon>Ictaluridae</taxon>
        <taxon>Ictalurus</taxon>
    </lineage>
</organism>
<evidence type="ECO:0000256" key="1">
    <source>
        <dbReference type="SAM" id="Coils"/>
    </source>
</evidence>
<dbReference type="SUPFAM" id="SSF48371">
    <property type="entry name" value="ARM repeat"/>
    <property type="match status" value="1"/>
</dbReference>
<dbReference type="GeneID" id="108270402"/>
<proteinExistence type="predicted"/>
<protein>
    <submittedName>
        <fullName evidence="3">HEAT repeat-containing protein 4 isoform X1</fullName>
    </submittedName>
</protein>
<keyword evidence="2" id="KW-1185">Reference proteome</keyword>
<dbReference type="Gene3D" id="1.25.10.10">
    <property type="entry name" value="Leucine-rich Repeat Variant"/>
    <property type="match status" value="2"/>
</dbReference>
<reference evidence="3" key="2">
    <citation type="submission" date="2025-08" db="UniProtKB">
        <authorList>
            <consortium name="RefSeq"/>
        </authorList>
    </citation>
    <scope>IDENTIFICATION</scope>
    <source>
        <tissue evidence="3">Blood</tissue>
    </source>
</reference>
<dbReference type="CTD" id="399671"/>
<dbReference type="Pfam" id="PF13646">
    <property type="entry name" value="HEAT_2"/>
    <property type="match status" value="1"/>
</dbReference>
<evidence type="ECO:0000313" key="2">
    <source>
        <dbReference type="Proteomes" id="UP000221080"/>
    </source>
</evidence>
<sequence length="935" mass="104600">MDLQEHLKGMDQCLSRRKERLYKQLLTNASKGLTFSEDVMWEMGPDNIPYSTANFSWLFCASGPLALSTRSKSRKQGGTKALPHHARLRGSVTPPLPALSLLQPVHHHSLTTNETFMTVPGQRDGSLDSGKRIGLKGVLNVYSVIPYQFPTILEEEEPIRTSKGDESVLKKVTKNTAQWIVSQQIPRDYNYKARQQSPLKDQYGSVSATDLVTDESKVKEEGGFYSVPKTSTEPRALQSSKPETSLPVYYRIQGHSVSPVCIDEQSGINRTANDVAINHIETPKLPRLQDSLNPHAGKYVFHTGNNFELELYTGMAKQVHQQGRKNQDRIVMDNNSEYQKNLQEMFPCGPERWTNLPSAGLLSRTEAEMGRLEKGVRRWVGLPTKADYATELGLRPPDYNRQDTKLHKQPIHYNPMQGLSSLRYAVEGWRNAWKIKTSWQSVTIEGLKKDLTDLHCQVRVAAIATCASGAVNRPEVGPDPDETDLAQYGQSHEVEAVPPELQPLLLIALDDPVKRVQLAAAVCQYAIGTPNAHARDILRKALQHDSSGIGVDGWVAAQCLAIEGEASQTVIERLLSQLFLSKAPSDQEQATTLLASISSKTILVRSLLGEELNCADWTNRVLACKTISELKCPINKDLTNKLLYLMWNDWSALVRQAAAQALGKLGLGSDIHNELSVKLHEGPTPLRVEALVLIGQLKIMTAKLLPSFLCCLNDEFDVVRRQACSTAASLMLKDEMIQNQLFQLMQNDSSCDVKVAAINALGKIGWLTPTLQGLLLWALQYEEEPSVRIAACEALKILGVKSPELQNLLQERFVLEANAQVHRHIEDLMKHYGYSLDKGMDHMITEQVQKLCTKSNITAKLLLLEDQKQQAQRKILRKESRPEPTVMSALIQERFRDTLINEELISRWSRQSGIITVYKIFVMYVINSGGKHAYS</sequence>
<dbReference type="RefSeq" id="XP_047013548.1">
    <property type="nucleotide sequence ID" value="XM_047157592.2"/>
</dbReference>
<dbReference type="InterPro" id="IPR011989">
    <property type="entry name" value="ARM-like"/>
</dbReference>
<accession>A0A979F051</accession>
<dbReference type="PANTHER" id="PTHR12697">
    <property type="entry name" value="PBS LYASE HEAT-LIKE PROTEIN"/>
    <property type="match status" value="1"/>
</dbReference>
<dbReference type="OrthoDB" id="5980716at2759"/>
<dbReference type="Proteomes" id="UP000221080">
    <property type="component" value="Chromosome 9"/>
</dbReference>
<feature type="coiled-coil region" evidence="1">
    <location>
        <begin position="854"/>
        <end position="881"/>
    </location>
</feature>